<reference evidence="1" key="1">
    <citation type="submission" date="2021-01" db="EMBL/GenBank/DDBJ databases">
        <authorList>
            <person name="Corre E."/>
            <person name="Pelletier E."/>
            <person name="Niang G."/>
            <person name="Scheremetjew M."/>
            <person name="Finn R."/>
            <person name="Kale V."/>
            <person name="Holt S."/>
            <person name="Cochrane G."/>
            <person name="Meng A."/>
            <person name="Brown T."/>
            <person name="Cohen L."/>
        </authorList>
    </citation>
    <scope>NUCLEOTIDE SEQUENCE</scope>
    <source>
        <strain evidence="1">CCMP3346</strain>
    </source>
</reference>
<organism evidence="1">
    <name type="scientific">Vitrella brassicaformis</name>
    <dbReference type="NCBI Taxonomy" id="1169539"/>
    <lineage>
        <taxon>Eukaryota</taxon>
        <taxon>Sar</taxon>
        <taxon>Alveolata</taxon>
        <taxon>Colpodellida</taxon>
        <taxon>Vitrellaceae</taxon>
        <taxon>Vitrella</taxon>
    </lineage>
</organism>
<protein>
    <submittedName>
        <fullName evidence="1">Uncharacterized protein</fullName>
    </submittedName>
</protein>
<accession>A0A7S1JN85</accession>
<gene>
    <name evidence="1" type="ORF">VBRA1451_LOCUS4383</name>
</gene>
<sequence length="110" mass="12087">MLEAGADPNLYKTQAGGLAIAPLDLAALQPELNDVAALLAANKAKHSKDWHKYGGRTDRKAYAAIVMRSNALQEKKDRNFREAHHQEVDNAEKALKADLKALADAARRRN</sequence>
<dbReference type="EMBL" id="HBGB01007720">
    <property type="protein sequence ID" value="CAD9049324.1"/>
    <property type="molecule type" value="Transcribed_RNA"/>
</dbReference>
<evidence type="ECO:0000313" key="1">
    <source>
        <dbReference type="EMBL" id="CAD9049324.1"/>
    </source>
</evidence>
<dbReference type="AlphaFoldDB" id="A0A7S1JN85"/>
<proteinExistence type="predicted"/>
<name>A0A7S1JN85_9ALVE</name>